<evidence type="ECO:0000259" key="4">
    <source>
        <dbReference type="PROSITE" id="PS51898"/>
    </source>
</evidence>
<feature type="domain" description="Tyr recombinase" evidence="4">
    <location>
        <begin position="300"/>
        <end position="497"/>
    </location>
</feature>
<accession>A0A5M3W478</accession>
<dbReference type="RefSeq" id="WP_155338300.1">
    <property type="nucleotide sequence ID" value="NZ_BAAABN010000034.1"/>
</dbReference>
<organism evidence="6 7">
    <name type="scientific">Acrocarpospora corrugata</name>
    <dbReference type="NCBI Taxonomy" id="35763"/>
    <lineage>
        <taxon>Bacteria</taxon>
        <taxon>Bacillati</taxon>
        <taxon>Actinomycetota</taxon>
        <taxon>Actinomycetes</taxon>
        <taxon>Streptosporangiales</taxon>
        <taxon>Streptosporangiaceae</taxon>
        <taxon>Acrocarpospora</taxon>
    </lineage>
</organism>
<dbReference type="InterPro" id="IPR011010">
    <property type="entry name" value="DNA_brk_join_enz"/>
</dbReference>
<evidence type="ECO:0000259" key="5">
    <source>
        <dbReference type="PROSITE" id="PS51900"/>
    </source>
</evidence>
<gene>
    <name evidence="6" type="ORF">Acor_41080</name>
</gene>
<reference evidence="6 7" key="1">
    <citation type="submission" date="2019-10" db="EMBL/GenBank/DDBJ databases">
        <title>Whole genome shotgun sequence of Acrocarpospora corrugata NBRC 13972.</title>
        <authorList>
            <person name="Ichikawa N."/>
            <person name="Kimura A."/>
            <person name="Kitahashi Y."/>
            <person name="Komaki H."/>
            <person name="Oguchi A."/>
        </authorList>
    </citation>
    <scope>NUCLEOTIDE SEQUENCE [LARGE SCALE GENOMIC DNA]</scope>
    <source>
        <strain evidence="6 7">NBRC 13972</strain>
    </source>
</reference>
<dbReference type="Pfam" id="PF00589">
    <property type="entry name" value="Phage_integrase"/>
    <property type="match status" value="1"/>
</dbReference>
<dbReference type="Gene3D" id="1.10.150.130">
    <property type="match status" value="1"/>
</dbReference>
<dbReference type="InterPro" id="IPR050090">
    <property type="entry name" value="Tyrosine_recombinase_XerCD"/>
</dbReference>
<dbReference type="PROSITE" id="PS51900">
    <property type="entry name" value="CB"/>
    <property type="match status" value="1"/>
</dbReference>
<evidence type="ECO:0000256" key="3">
    <source>
        <dbReference type="PROSITE-ProRule" id="PRU01248"/>
    </source>
</evidence>
<dbReference type="GO" id="GO:0003677">
    <property type="term" value="F:DNA binding"/>
    <property type="evidence" value="ECO:0007669"/>
    <property type="project" value="UniProtKB-UniRule"/>
</dbReference>
<dbReference type="PANTHER" id="PTHR30349:SF91">
    <property type="entry name" value="INTA PROTEIN"/>
    <property type="match status" value="1"/>
</dbReference>
<dbReference type="PROSITE" id="PS51898">
    <property type="entry name" value="TYR_RECOMBINASE"/>
    <property type="match status" value="1"/>
</dbReference>
<dbReference type="InterPro" id="IPR013762">
    <property type="entry name" value="Integrase-like_cat_sf"/>
</dbReference>
<dbReference type="InterPro" id="IPR010998">
    <property type="entry name" value="Integrase_recombinase_N"/>
</dbReference>
<keyword evidence="2" id="KW-0233">DNA recombination</keyword>
<dbReference type="Gene3D" id="1.10.443.10">
    <property type="entry name" value="Intergrase catalytic core"/>
    <property type="match status" value="1"/>
</dbReference>
<dbReference type="GO" id="GO:0006310">
    <property type="term" value="P:DNA recombination"/>
    <property type="evidence" value="ECO:0007669"/>
    <property type="project" value="UniProtKB-KW"/>
</dbReference>
<evidence type="ECO:0000256" key="1">
    <source>
        <dbReference type="ARBA" id="ARBA00023125"/>
    </source>
</evidence>
<dbReference type="InterPro" id="IPR002104">
    <property type="entry name" value="Integrase_catalytic"/>
</dbReference>
<dbReference type="AlphaFoldDB" id="A0A5M3W478"/>
<keyword evidence="7" id="KW-1185">Reference proteome</keyword>
<sequence length="514" mass="58144">MANGTTYKTCTCRDEQGKRLGTSCPKLRRPGRSGERWNSTHGKWAYQLELPAHADGRRRNPLRRSGFDTLEEAENELDHARGLLALDDDPQAKRKITDLMLSVVKDTRKLPDTEEVRRKVRTCQDLNRQITVAEWLQEFLARKRRIEATTRAGYASHVRLYLTPYLGEVRLDRLRVSDIAGMFDAIEEFNDIIAVERASGDPERVAKVRYRRPVGPPTMHRIRATLRHALNIAIRQDRLLDFNPAAVVELPPAARPKPVVWTEERVTQWRADYSARTEAARRIKARVDVIGFFISVPRPSPVMVWTPAHTSAFLARARRHRLHVLYRLIALRGLRRGEAVGLRWPDVNFSGATIGVHWQITQLGWQPVQGKPKTDASDRVIAVDTETMKLLKKHRARQAEERLAAGDDWTDSGFVFTDELGRPLHPQHVTDQFYWLAFEAQLPPVRLHDLRHGAASLMLAAGVELKIVQETLGHVSSTFTRDTYTSVYPEVAAAAAESTAALLAIPSSPAPPRG</sequence>
<dbReference type="SUPFAM" id="SSF56349">
    <property type="entry name" value="DNA breaking-rejoining enzymes"/>
    <property type="match status" value="2"/>
</dbReference>
<proteinExistence type="predicted"/>
<evidence type="ECO:0000256" key="2">
    <source>
        <dbReference type="ARBA" id="ARBA00023172"/>
    </source>
</evidence>
<dbReference type="CDD" id="cd01189">
    <property type="entry name" value="INT_ICEBs1_C_like"/>
    <property type="match status" value="1"/>
</dbReference>
<dbReference type="PANTHER" id="PTHR30349">
    <property type="entry name" value="PHAGE INTEGRASE-RELATED"/>
    <property type="match status" value="1"/>
</dbReference>
<evidence type="ECO:0000313" key="6">
    <source>
        <dbReference type="EMBL" id="GES02043.1"/>
    </source>
</evidence>
<comment type="caution">
    <text evidence="6">The sequence shown here is derived from an EMBL/GenBank/DDBJ whole genome shotgun (WGS) entry which is preliminary data.</text>
</comment>
<protein>
    <submittedName>
        <fullName evidence="6">Site-specific integrase</fullName>
    </submittedName>
</protein>
<feature type="domain" description="Core-binding (CB)" evidence="5">
    <location>
        <begin position="130"/>
        <end position="234"/>
    </location>
</feature>
<dbReference type="GO" id="GO:0015074">
    <property type="term" value="P:DNA integration"/>
    <property type="evidence" value="ECO:0007669"/>
    <property type="project" value="InterPro"/>
</dbReference>
<dbReference type="InterPro" id="IPR044068">
    <property type="entry name" value="CB"/>
</dbReference>
<dbReference type="Proteomes" id="UP000334990">
    <property type="component" value="Unassembled WGS sequence"/>
</dbReference>
<evidence type="ECO:0000313" key="7">
    <source>
        <dbReference type="Proteomes" id="UP000334990"/>
    </source>
</evidence>
<keyword evidence="1 3" id="KW-0238">DNA-binding</keyword>
<dbReference type="EMBL" id="BLAD01000055">
    <property type="protein sequence ID" value="GES02043.1"/>
    <property type="molecule type" value="Genomic_DNA"/>
</dbReference>
<name>A0A5M3W478_9ACTN</name>
<dbReference type="OrthoDB" id="9805859at2"/>